<feature type="transmembrane region" description="Helical" evidence="3">
    <location>
        <begin position="55"/>
        <end position="75"/>
    </location>
</feature>
<dbReference type="SUPFAM" id="SSF103473">
    <property type="entry name" value="MFS general substrate transporter"/>
    <property type="match status" value="1"/>
</dbReference>
<dbReference type="EMBL" id="JAIWOZ010000004">
    <property type="protein sequence ID" value="KAH6605559.1"/>
    <property type="molecule type" value="Genomic_DNA"/>
</dbReference>
<reference evidence="5" key="1">
    <citation type="submission" date="2021-08" db="EMBL/GenBank/DDBJ databases">
        <title>Chromosome-Level Trichoderma cornu-damae using Hi-C Data.</title>
        <authorList>
            <person name="Kim C.S."/>
        </authorList>
    </citation>
    <scope>NUCLEOTIDE SEQUENCE</scope>
    <source>
        <strain evidence="5">KA19-0412C</strain>
    </source>
</reference>
<feature type="transmembrane region" description="Helical" evidence="3">
    <location>
        <begin position="290"/>
        <end position="307"/>
    </location>
</feature>
<feature type="transmembrane region" description="Helical" evidence="3">
    <location>
        <begin position="222"/>
        <end position="244"/>
    </location>
</feature>
<feature type="transmembrane region" description="Helical" evidence="3">
    <location>
        <begin position="251"/>
        <end position="270"/>
    </location>
</feature>
<dbReference type="GO" id="GO:0016020">
    <property type="term" value="C:membrane"/>
    <property type="evidence" value="ECO:0007669"/>
    <property type="project" value="UniProtKB-SubCell"/>
</dbReference>
<keyword evidence="6" id="KW-1185">Reference proteome</keyword>
<evidence type="ECO:0000313" key="5">
    <source>
        <dbReference type="EMBL" id="KAH6605559.1"/>
    </source>
</evidence>
<dbReference type="Proteomes" id="UP000827724">
    <property type="component" value="Unassembled WGS sequence"/>
</dbReference>
<evidence type="ECO:0000256" key="1">
    <source>
        <dbReference type="ARBA" id="ARBA00004141"/>
    </source>
</evidence>
<keyword evidence="3" id="KW-0472">Membrane</keyword>
<dbReference type="InterPro" id="IPR020846">
    <property type="entry name" value="MFS_dom"/>
</dbReference>
<feature type="transmembrane region" description="Helical" evidence="3">
    <location>
        <begin position="199"/>
        <end position="216"/>
    </location>
</feature>
<dbReference type="InterPro" id="IPR050327">
    <property type="entry name" value="Proton-linked_MCT"/>
</dbReference>
<feature type="transmembrane region" description="Helical" evidence="3">
    <location>
        <begin position="168"/>
        <end position="187"/>
    </location>
</feature>
<keyword evidence="3" id="KW-1133">Transmembrane helix</keyword>
<feature type="transmembrane region" description="Helical" evidence="3">
    <location>
        <begin position="87"/>
        <end position="107"/>
    </location>
</feature>
<comment type="subcellular location">
    <subcellularLocation>
        <location evidence="1">Membrane</location>
        <topology evidence="1">Multi-pass membrane protein</topology>
    </subcellularLocation>
</comment>
<sequence length="308" mass="33493">MIGGIFISGAYVAASFSKTIWELILSQGVCYGIGMGICFTGTANLIPRWFKKRRSLANGIATSGTGFGGLTYSLAANALIQRMGIDWTFRVMATICFVVLIVSALFLKDRDRCKKAPLKAFEWKLFNMFEFWLFLGWTWLSSLGYVVVVFSLSAYAQQVGLSAQQGSLVSAMFNLSTGIGRPIIGLLCDRFGTIRVTTLGTFISALFTLFIWIFAGKSYGGLIVYGLLGMFPSLMWATFSVMAASIFGLQMMPAAISLSVMTLALPYTFAETIGLSLRKSGTDGFLNVQIFAGVMFAAACICCELYGK</sequence>
<dbReference type="Pfam" id="PF07690">
    <property type="entry name" value="MFS_1"/>
    <property type="match status" value="2"/>
</dbReference>
<dbReference type="GO" id="GO:0022857">
    <property type="term" value="F:transmembrane transporter activity"/>
    <property type="evidence" value="ECO:0007669"/>
    <property type="project" value="InterPro"/>
</dbReference>
<feature type="transmembrane region" description="Helical" evidence="3">
    <location>
        <begin position="128"/>
        <end position="156"/>
    </location>
</feature>
<feature type="transmembrane region" description="Helical" evidence="3">
    <location>
        <begin position="20"/>
        <end position="43"/>
    </location>
</feature>
<dbReference type="InterPro" id="IPR036259">
    <property type="entry name" value="MFS_trans_sf"/>
</dbReference>
<evidence type="ECO:0000256" key="2">
    <source>
        <dbReference type="ARBA" id="ARBA00006727"/>
    </source>
</evidence>
<dbReference type="PROSITE" id="PS50850">
    <property type="entry name" value="MFS"/>
    <property type="match status" value="1"/>
</dbReference>
<proteinExistence type="inferred from homology"/>
<protein>
    <recommendedName>
        <fullName evidence="4">Major facilitator superfamily (MFS) profile domain-containing protein</fullName>
    </recommendedName>
</protein>
<dbReference type="OrthoDB" id="2213137at2759"/>
<evidence type="ECO:0000259" key="4">
    <source>
        <dbReference type="PROSITE" id="PS50850"/>
    </source>
</evidence>
<comment type="caution">
    <text evidence="5">The sequence shown here is derived from an EMBL/GenBank/DDBJ whole genome shotgun (WGS) entry which is preliminary data.</text>
</comment>
<evidence type="ECO:0000313" key="6">
    <source>
        <dbReference type="Proteomes" id="UP000827724"/>
    </source>
</evidence>
<accession>A0A9P8TVS5</accession>
<dbReference type="InterPro" id="IPR011701">
    <property type="entry name" value="MFS"/>
</dbReference>
<dbReference type="PANTHER" id="PTHR11360:SF315">
    <property type="entry name" value="TRANSPORTER MCH2-RELATED"/>
    <property type="match status" value="1"/>
</dbReference>
<organism evidence="5 6">
    <name type="scientific">Trichoderma cornu-damae</name>
    <dbReference type="NCBI Taxonomy" id="654480"/>
    <lineage>
        <taxon>Eukaryota</taxon>
        <taxon>Fungi</taxon>
        <taxon>Dikarya</taxon>
        <taxon>Ascomycota</taxon>
        <taxon>Pezizomycotina</taxon>
        <taxon>Sordariomycetes</taxon>
        <taxon>Hypocreomycetidae</taxon>
        <taxon>Hypocreales</taxon>
        <taxon>Hypocreaceae</taxon>
        <taxon>Trichoderma</taxon>
    </lineage>
</organism>
<keyword evidence="3" id="KW-0812">Transmembrane</keyword>
<gene>
    <name evidence="5" type="ORF">Trco_004712</name>
</gene>
<comment type="similarity">
    <text evidence="2">Belongs to the major facilitator superfamily. Monocarboxylate porter (TC 2.A.1.13) family.</text>
</comment>
<evidence type="ECO:0000256" key="3">
    <source>
        <dbReference type="SAM" id="Phobius"/>
    </source>
</evidence>
<dbReference type="Gene3D" id="1.20.1250.20">
    <property type="entry name" value="MFS general substrate transporter like domains"/>
    <property type="match status" value="2"/>
</dbReference>
<dbReference type="PANTHER" id="PTHR11360">
    <property type="entry name" value="MONOCARBOXYLATE TRANSPORTER"/>
    <property type="match status" value="1"/>
</dbReference>
<dbReference type="AlphaFoldDB" id="A0A9P8TVS5"/>
<name>A0A9P8TVS5_9HYPO</name>
<feature type="domain" description="Major facilitator superfamily (MFS) profile" evidence="4">
    <location>
        <begin position="1"/>
        <end position="308"/>
    </location>
</feature>